<dbReference type="InterPro" id="IPR021375">
    <property type="entry name" value="DUF2997"/>
</dbReference>
<dbReference type="OrthoDB" id="7067000at2"/>
<accession>A0A2V1GXC1</accession>
<organism evidence="1 2">
    <name type="scientific">Pelagibaculum spongiae</name>
    <dbReference type="NCBI Taxonomy" id="2080658"/>
    <lineage>
        <taxon>Bacteria</taxon>
        <taxon>Pseudomonadati</taxon>
        <taxon>Pseudomonadota</taxon>
        <taxon>Gammaproteobacteria</taxon>
        <taxon>Oceanospirillales</taxon>
        <taxon>Pelagibaculum</taxon>
    </lineage>
</organism>
<keyword evidence="2" id="KW-1185">Reference proteome</keyword>
<name>A0A2V1GXC1_9GAMM</name>
<evidence type="ECO:0000313" key="2">
    <source>
        <dbReference type="Proteomes" id="UP000244906"/>
    </source>
</evidence>
<evidence type="ECO:0008006" key="3">
    <source>
        <dbReference type="Google" id="ProtNLM"/>
    </source>
</evidence>
<protein>
    <recommendedName>
        <fullName evidence="3">DUF2997 domain-containing protein</fullName>
    </recommendedName>
</protein>
<proteinExistence type="predicted"/>
<dbReference type="Proteomes" id="UP000244906">
    <property type="component" value="Unassembled WGS sequence"/>
</dbReference>
<comment type="caution">
    <text evidence="1">The sequence shown here is derived from an EMBL/GenBank/DDBJ whole genome shotgun (WGS) entry which is preliminary data.</text>
</comment>
<dbReference type="AlphaFoldDB" id="A0A2V1GXC1"/>
<sequence>MAEQKITLIIDEEGCISAKAEGFNGEACLEALDKILENQAVVNVRTTSEYSQKVSINNCTTVKQGR</sequence>
<dbReference type="EMBL" id="QDDL01000004">
    <property type="protein sequence ID" value="PVZ68914.1"/>
    <property type="molecule type" value="Genomic_DNA"/>
</dbReference>
<dbReference type="RefSeq" id="WP_116687299.1">
    <property type="nucleotide sequence ID" value="NZ_CAWNYD010000004.1"/>
</dbReference>
<evidence type="ECO:0000313" key="1">
    <source>
        <dbReference type="EMBL" id="PVZ68914.1"/>
    </source>
</evidence>
<dbReference type="Pfam" id="PF11211">
    <property type="entry name" value="DUF2997"/>
    <property type="match status" value="1"/>
</dbReference>
<reference evidence="1 2" key="1">
    <citation type="submission" date="2018-04" db="EMBL/GenBank/DDBJ databases">
        <title>Thalassorhabdus spongiae gen. nov., sp. nov., isolated from a marine sponge in South-West Iceland.</title>
        <authorList>
            <person name="Knobloch S."/>
            <person name="Daussin A."/>
            <person name="Johannsson R."/>
            <person name="Marteinsson V.T."/>
        </authorList>
    </citation>
    <scope>NUCLEOTIDE SEQUENCE [LARGE SCALE GENOMIC DNA]</scope>
    <source>
        <strain evidence="1 2">Hp12</strain>
    </source>
</reference>
<gene>
    <name evidence="1" type="ORF">DC094_11720</name>
</gene>